<evidence type="ECO:0000313" key="9">
    <source>
        <dbReference type="Proteomes" id="UP000813463"/>
    </source>
</evidence>
<dbReference type="KEGG" id="soe:110801480"/>
<evidence type="ECO:0000256" key="3">
    <source>
        <dbReference type="ARBA" id="ARBA00012001"/>
    </source>
</evidence>
<reference evidence="9" key="1">
    <citation type="journal article" date="2021" name="Nat. Commun.">
        <title>Genomic analyses provide insights into spinach domestication and the genetic basis of agronomic traits.</title>
        <authorList>
            <person name="Cai X."/>
            <person name="Sun X."/>
            <person name="Xu C."/>
            <person name="Sun H."/>
            <person name="Wang X."/>
            <person name="Ge C."/>
            <person name="Zhang Z."/>
            <person name="Wang Q."/>
            <person name="Fei Z."/>
            <person name="Jiao C."/>
            <person name="Wang Q."/>
        </authorList>
    </citation>
    <scope>NUCLEOTIDE SEQUENCE [LARGE SCALE GENOMIC DNA]</scope>
    <source>
        <strain evidence="9">cv. Varoflay</strain>
    </source>
</reference>
<comment type="similarity">
    <text evidence="2">Belongs to the ribosome-inactivating protein family. Type 1 RIP subfamily.</text>
</comment>
<keyword evidence="6" id="KW-0611">Plant defense</keyword>
<dbReference type="GeneID" id="110801480"/>
<dbReference type="InterPro" id="IPR016139">
    <property type="entry name" value="Ribosome_inactivat_prot_sub2"/>
</dbReference>
<comment type="catalytic activity">
    <reaction evidence="1">
        <text>Endohydrolysis of the N-glycosidic bond at one specific adenosine on the 28S rRNA.</text>
        <dbReference type="EC" id="3.2.2.22"/>
    </reaction>
</comment>
<evidence type="ECO:0000256" key="2">
    <source>
        <dbReference type="ARBA" id="ARBA00008544"/>
    </source>
</evidence>
<evidence type="ECO:0000256" key="6">
    <source>
        <dbReference type="ARBA" id="ARBA00022821"/>
    </source>
</evidence>
<dbReference type="Pfam" id="PF14223">
    <property type="entry name" value="Retrotran_gag_2"/>
    <property type="match status" value="1"/>
</dbReference>
<gene>
    <name evidence="10" type="primary">LOC110801480</name>
</gene>
<sequence>MVSEATRFKYMENMILTNFDQFYNPDPKALKLVVLVRAFFSLDHILPSDPAIAEGEASVTEDKALWTRIDAIVLQWIYGMISNDLLHTIIEPNSTTQQAWERLRDIFQDNKNSRAVHLEHQFSNLAMDDFPNARAYCQKLKMIADQLANVGAPVSNHGLVLRLIAGLPTLYRSLVTQIHNKDPFPLFSTACSMLRLEDSTLSDIAALEAQAAMVVIDEPVGEPNHNQPNGNDGRNNQNNNRGRRSGGRGHEGTGGRGRGGGGRGSGQNQPHNAGWFPATATTVTAPSLLWSMDVALGHSPLPLSIF</sequence>
<evidence type="ECO:0000256" key="7">
    <source>
        <dbReference type="ARBA" id="ARBA00023193"/>
    </source>
</evidence>
<feature type="compositionally biased region" description="Gly residues" evidence="8">
    <location>
        <begin position="254"/>
        <end position="265"/>
    </location>
</feature>
<dbReference type="AlphaFoldDB" id="A0A9R0K8M1"/>
<reference evidence="10" key="2">
    <citation type="submission" date="2025-08" db="UniProtKB">
        <authorList>
            <consortium name="RefSeq"/>
        </authorList>
    </citation>
    <scope>IDENTIFICATION</scope>
    <source>
        <tissue evidence="10">Leaf</tissue>
    </source>
</reference>
<dbReference type="Proteomes" id="UP000813463">
    <property type="component" value="Chromosome 3"/>
</dbReference>
<dbReference type="SUPFAM" id="SSF56371">
    <property type="entry name" value="Ribosome inactivating proteins (RIP)"/>
    <property type="match status" value="1"/>
</dbReference>
<dbReference type="EC" id="3.2.2.22" evidence="3"/>
<evidence type="ECO:0000256" key="8">
    <source>
        <dbReference type="SAM" id="MobiDB-lite"/>
    </source>
</evidence>
<dbReference type="PANTHER" id="PTHR47481:SF42">
    <property type="entry name" value="RHO GTPASE-ACTIVATING PROTEIN GACK-LIKE"/>
    <property type="match status" value="1"/>
</dbReference>
<feature type="compositionally biased region" description="Low complexity" evidence="8">
    <location>
        <begin position="229"/>
        <end position="240"/>
    </location>
</feature>
<evidence type="ECO:0000256" key="5">
    <source>
        <dbReference type="ARBA" id="ARBA00022801"/>
    </source>
</evidence>
<dbReference type="PANTHER" id="PTHR47481">
    <property type="match status" value="1"/>
</dbReference>
<dbReference type="Gene3D" id="4.10.470.10">
    <property type="entry name" value="Ricin (A Subunit), domain 2"/>
    <property type="match status" value="1"/>
</dbReference>
<evidence type="ECO:0000256" key="1">
    <source>
        <dbReference type="ARBA" id="ARBA00000237"/>
    </source>
</evidence>
<keyword evidence="5" id="KW-0378">Hydrolase</keyword>
<organism evidence="9 10">
    <name type="scientific">Spinacia oleracea</name>
    <name type="common">Spinach</name>
    <dbReference type="NCBI Taxonomy" id="3562"/>
    <lineage>
        <taxon>Eukaryota</taxon>
        <taxon>Viridiplantae</taxon>
        <taxon>Streptophyta</taxon>
        <taxon>Embryophyta</taxon>
        <taxon>Tracheophyta</taxon>
        <taxon>Spermatophyta</taxon>
        <taxon>Magnoliopsida</taxon>
        <taxon>eudicotyledons</taxon>
        <taxon>Gunneridae</taxon>
        <taxon>Pentapetalae</taxon>
        <taxon>Caryophyllales</taxon>
        <taxon>Chenopodiaceae</taxon>
        <taxon>Chenopodioideae</taxon>
        <taxon>Anserineae</taxon>
        <taxon>Spinacia</taxon>
    </lineage>
</organism>
<accession>A0A9R0K8M1</accession>
<name>A0A9R0K8M1_SPIOL</name>
<proteinExistence type="inferred from homology"/>
<dbReference type="RefSeq" id="XP_021862540.2">
    <property type="nucleotide sequence ID" value="XM_022006848.2"/>
</dbReference>
<protein>
    <recommendedName>
        <fullName evidence="3">rRNA N-glycosylase</fullName>
        <ecNumber evidence="3">3.2.2.22</ecNumber>
    </recommendedName>
</protein>
<keyword evidence="4" id="KW-0800">Toxin</keyword>
<evidence type="ECO:0000256" key="4">
    <source>
        <dbReference type="ARBA" id="ARBA00022656"/>
    </source>
</evidence>
<keyword evidence="7" id="KW-0652">Protein synthesis inhibitor</keyword>
<evidence type="ECO:0000313" key="10">
    <source>
        <dbReference type="RefSeq" id="XP_021862540.2"/>
    </source>
</evidence>
<dbReference type="InterPro" id="IPR036041">
    <property type="entry name" value="Ribosome-inact_prot_sf"/>
</dbReference>
<keyword evidence="9" id="KW-1185">Reference proteome</keyword>
<feature type="region of interest" description="Disordered" evidence="8">
    <location>
        <begin position="219"/>
        <end position="277"/>
    </location>
</feature>